<dbReference type="NCBIfam" id="TIGR02532">
    <property type="entry name" value="IV_pilin_GFxxxE"/>
    <property type="match status" value="1"/>
</dbReference>
<gene>
    <name evidence="3" type="ORF">GMBLW1_26820</name>
</gene>
<dbReference type="Pfam" id="PF07596">
    <property type="entry name" value="SBP_bac_10"/>
    <property type="match status" value="1"/>
</dbReference>
<dbReference type="InterPro" id="IPR045584">
    <property type="entry name" value="Pilin-like"/>
</dbReference>
<evidence type="ECO:0000313" key="4">
    <source>
        <dbReference type="Proteomes" id="UP000464378"/>
    </source>
</evidence>
<dbReference type="PANTHER" id="PTHR30093">
    <property type="entry name" value="GENERAL SECRETION PATHWAY PROTEIN G"/>
    <property type="match status" value="1"/>
</dbReference>
<dbReference type="PANTHER" id="PTHR30093:SF2">
    <property type="entry name" value="TYPE II SECRETION SYSTEM PROTEIN H"/>
    <property type="match status" value="1"/>
</dbReference>
<dbReference type="InterPro" id="IPR012902">
    <property type="entry name" value="N_methyl_site"/>
</dbReference>
<evidence type="ECO:0000259" key="2">
    <source>
        <dbReference type="Pfam" id="PF07596"/>
    </source>
</evidence>
<dbReference type="InterPro" id="IPR011453">
    <property type="entry name" value="DUF1559"/>
</dbReference>
<keyword evidence="4" id="KW-1185">Reference proteome</keyword>
<protein>
    <recommendedName>
        <fullName evidence="2">DUF1559 domain-containing protein</fullName>
    </recommendedName>
</protein>
<feature type="domain" description="DUF1559" evidence="2">
    <location>
        <begin position="34"/>
        <end position="310"/>
    </location>
</feature>
<organism evidence="3">
    <name type="scientific">Tuwongella immobilis</name>
    <dbReference type="NCBI Taxonomy" id="692036"/>
    <lineage>
        <taxon>Bacteria</taxon>
        <taxon>Pseudomonadati</taxon>
        <taxon>Planctomycetota</taxon>
        <taxon>Planctomycetia</taxon>
        <taxon>Gemmatales</taxon>
        <taxon>Gemmataceae</taxon>
        <taxon>Tuwongella</taxon>
    </lineage>
</organism>
<evidence type="ECO:0000313" key="3">
    <source>
        <dbReference type="EMBL" id="VIP01278.1"/>
    </source>
</evidence>
<feature type="transmembrane region" description="Helical" evidence="1">
    <location>
        <begin position="12"/>
        <end position="33"/>
    </location>
</feature>
<dbReference type="EMBL" id="LR586016">
    <property type="protein sequence ID" value="VIP01278.1"/>
    <property type="molecule type" value="Genomic_DNA"/>
</dbReference>
<keyword evidence="1" id="KW-1133">Transmembrane helix</keyword>
<dbReference type="KEGG" id="tim:GMBLW1_26820"/>
<dbReference type="AlphaFoldDB" id="A0A6C2YIB5"/>
<name>A0A6C2YIB5_9BACT</name>
<reference evidence="3" key="1">
    <citation type="submission" date="2019-04" db="EMBL/GenBank/DDBJ databases">
        <authorList>
            <consortium name="Science for Life Laboratories"/>
        </authorList>
    </citation>
    <scope>NUCLEOTIDE SEQUENCE</scope>
    <source>
        <strain evidence="3">MBLW1</strain>
    </source>
</reference>
<dbReference type="Proteomes" id="UP000464378">
    <property type="component" value="Chromosome"/>
</dbReference>
<proteinExistence type="predicted"/>
<dbReference type="Gene3D" id="3.30.700.10">
    <property type="entry name" value="Glycoprotein, Type 4 Pilin"/>
    <property type="match status" value="1"/>
</dbReference>
<keyword evidence="1" id="KW-0812">Transmembrane</keyword>
<dbReference type="RefSeq" id="WP_162661147.1">
    <property type="nucleotide sequence ID" value="NZ_LR593887.1"/>
</dbReference>
<accession>A0A6C2YIB5</accession>
<dbReference type="SUPFAM" id="SSF54523">
    <property type="entry name" value="Pili subunits"/>
    <property type="match status" value="1"/>
</dbReference>
<dbReference type="Pfam" id="PF07963">
    <property type="entry name" value="N_methyl"/>
    <property type="match status" value="1"/>
</dbReference>
<keyword evidence="1" id="KW-0472">Membrane</keyword>
<dbReference type="EMBL" id="LR593887">
    <property type="protein sequence ID" value="VTR97982.1"/>
    <property type="molecule type" value="Genomic_DNA"/>
</dbReference>
<dbReference type="InParanoid" id="A0A6C2YIB5"/>
<sequence>MKMVVRRRAFTLIELLVVIAIIAILIGLLLPAVQKVREAAARMTCQNNMKQLGIAMHAYESANGAFPAGTENIQHCALVTMLPYLEQENQFRNFGQNPSFFYYAGAQNNIPPTPYVDLGRPYGAEGNFKVFTCPSAIPAQGQVAVAQLRVFGVAGTDYHSAFGATQTTYHYTLSNGLTEQVNRIGRTNYLLMVGYLATFRDYEGIFQHTRPTKITSITDGTSNTIAMLETAGGYFTSLNGWSGMGWMHAIVPSNFGMCPDATNPNCATASVPQARNMGGTGIPSSFHGSNRINTLFGDGSVRSINSSLDFTTYVYLTGKSDGTVVNLD</sequence>
<evidence type="ECO:0000256" key="1">
    <source>
        <dbReference type="SAM" id="Phobius"/>
    </source>
</evidence>